<organism evidence="3 4">
    <name type="scientific">Striga hermonthica</name>
    <name type="common">Purple witchweed</name>
    <name type="synonym">Buchnera hermonthica</name>
    <dbReference type="NCBI Taxonomy" id="68872"/>
    <lineage>
        <taxon>Eukaryota</taxon>
        <taxon>Viridiplantae</taxon>
        <taxon>Streptophyta</taxon>
        <taxon>Embryophyta</taxon>
        <taxon>Tracheophyta</taxon>
        <taxon>Spermatophyta</taxon>
        <taxon>Magnoliopsida</taxon>
        <taxon>eudicotyledons</taxon>
        <taxon>Gunneridae</taxon>
        <taxon>Pentapetalae</taxon>
        <taxon>asterids</taxon>
        <taxon>lamiids</taxon>
        <taxon>Lamiales</taxon>
        <taxon>Orobanchaceae</taxon>
        <taxon>Buchnereae</taxon>
        <taxon>Striga</taxon>
    </lineage>
</organism>
<evidence type="ECO:0000256" key="2">
    <source>
        <dbReference type="ARBA" id="ARBA00023315"/>
    </source>
</evidence>
<name>A0A9N7NU89_STRHE</name>
<dbReference type="PANTHER" id="PTHR31625">
    <property type="match status" value="1"/>
</dbReference>
<dbReference type="Gene3D" id="3.30.559.10">
    <property type="entry name" value="Chloramphenicol acetyltransferase-like domain"/>
    <property type="match status" value="1"/>
</dbReference>
<keyword evidence="4" id="KW-1185">Reference proteome</keyword>
<dbReference type="Pfam" id="PF02458">
    <property type="entry name" value="Transferase"/>
    <property type="match status" value="1"/>
</dbReference>
<dbReference type="AlphaFoldDB" id="A0A9N7NU89"/>
<gene>
    <name evidence="3" type="ORF">SHERM_04140</name>
</gene>
<dbReference type="InterPro" id="IPR023213">
    <property type="entry name" value="CAT-like_dom_sf"/>
</dbReference>
<proteinExistence type="predicted"/>
<dbReference type="OrthoDB" id="1862401at2759"/>
<dbReference type="GO" id="GO:0016747">
    <property type="term" value="F:acyltransferase activity, transferring groups other than amino-acyl groups"/>
    <property type="evidence" value="ECO:0007669"/>
    <property type="project" value="UniProtKB-ARBA"/>
</dbReference>
<keyword evidence="1" id="KW-0808">Transferase</keyword>
<dbReference type="Proteomes" id="UP001153555">
    <property type="component" value="Unassembled WGS sequence"/>
</dbReference>
<evidence type="ECO:0000313" key="3">
    <source>
        <dbReference type="EMBL" id="CAA0837132.1"/>
    </source>
</evidence>
<reference evidence="3" key="1">
    <citation type="submission" date="2019-12" db="EMBL/GenBank/DDBJ databases">
        <authorList>
            <person name="Scholes J."/>
        </authorList>
    </citation>
    <scope>NUCLEOTIDE SEQUENCE</scope>
</reference>
<evidence type="ECO:0000256" key="1">
    <source>
        <dbReference type="ARBA" id="ARBA00022679"/>
    </source>
</evidence>
<comment type="caution">
    <text evidence="3">The sequence shown here is derived from an EMBL/GenBank/DDBJ whole genome shotgun (WGS) entry which is preliminary data.</text>
</comment>
<dbReference type="EMBL" id="CACSLK010030184">
    <property type="protein sequence ID" value="CAA0837132.1"/>
    <property type="molecule type" value="Genomic_DNA"/>
</dbReference>
<evidence type="ECO:0000313" key="4">
    <source>
        <dbReference type="Proteomes" id="UP001153555"/>
    </source>
</evidence>
<dbReference type="InterPro" id="IPR051504">
    <property type="entry name" value="Plant_metabolite_acyltrans"/>
</dbReference>
<accession>A0A9N7NU89</accession>
<keyword evidence="2" id="KW-0012">Acyltransferase</keyword>
<sequence length="277" mass="30555">MEAFRSRRNHSRWAAAGAGPGCPPDFAAHLPRPAPFPPDLPHFLLRFPLSQDTENYKPTIRYSPGDSVQFSIYESSVGGEIFDSLVGNQPRDADAFYDYTPQLPPVITEPDCKLIRLLAVQVTLFPGRGVCVGVTNHHSADDASSIVGFVRAWASACRSGSLENARPVFDRGLIVDPSGRLESAYWDQMKRVPLTLSPFPLPTNRVRATYIFYRARIEKLKDSVVANLGFMGLDRPSSFVAASAHTRYRSKCLIKVNTLLLTVPLSHKASLVPSNLS</sequence>
<protein>
    <submittedName>
        <fullName evidence="3">Malonyl-CoA\\x3aanthocyanidin 5-O-glucoside-6-O-malonyltransferase</fullName>
    </submittedName>
</protein>